<dbReference type="CDD" id="cd04301">
    <property type="entry name" value="NAT_SF"/>
    <property type="match status" value="1"/>
</dbReference>
<dbReference type="InterPro" id="IPR000182">
    <property type="entry name" value="GNAT_dom"/>
</dbReference>
<dbReference type="InterPro" id="IPR045057">
    <property type="entry name" value="Gcn5-rel_NAT"/>
</dbReference>
<name>A0A556SBV9_9GAMM</name>
<gene>
    <name evidence="3" type="ORF">FPQ15_07285</name>
</gene>
<dbReference type="Proteomes" id="UP000319483">
    <property type="component" value="Unassembled WGS sequence"/>
</dbReference>
<dbReference type="AlphaFoldDB" id="A0A556SBV9"/>
<evidence type="ECO:0000259" key="2">
    <source>
        <dbReference type="PROSITE" id="PS51729"/>
    </source>
</evidence>
<proteinExistence type="predicted"/>
<dbReference type="Gene3D" id="3.40.630.30">
    <property type="match status" value="1"/>
</dbReference>
<dbReference type="PROSITE" id="PS51729">
    <property type="entry name" value="GNAT_YJDJ"/>
    <property type="match status" value="1"/>
</dbReference>
<organism evidence="3 4">
    <name type="scientific">Gilliamella apicola</name>
    <dbReference type="NCBI Taxonomy" id="1196095"/>
    <lineage>
        <taxon>Bacteria</taxon>
        <taxon>Pseudomonadati</taxon>
        <taxon>Pseudomonadota</taxon>
        <taxon>Gammaproteobacteria</taxon>
        <taxon>Orbales</taxon>
        <taxon>Orbaceae</taxon>
        <taxon>Gilliamella</taxon>
    </lineage>
</organism>
<dbReference type="PANTHER" id="PTHR31435">
    <property type="entry name" value="PROTEIN NATD1"/>
    <property type="match status" value="1"/>
</dbReference>
<dbReference type="EMBL" id="VMHM01000009">
    <property type="protein sequence ID" value="TSJ98653.1"/>
    <property type="molecule type" value="Genomic_DNA"/>
</dbReference>
<comment type="caution">
    <text evidence="3">The sequence shown here is derived from an EMBL/GenBank/DDBJ whole genome shotgun (WGS) entry which is preliminary data.</text>
</comment>
<sequence>MSLSYLEDNERFYVCDTNNKQIAEMTFTRVGENQATINHTYIDPDYRGQGIAEKLLDLVVKKLQQENRKIIPICSFAIKKLNKQN</sequence>
<reference evidence="3 4" key="1">
    <citation type="submission" date="2019-07" db="EMBL/GenBank/DDBJ databases">
        <title>Gilliamella genomes.</title>
        <authorList>
            <person name="Zheng H."/>
        </authorList>
    </citation>
    <scope>NUCLEOTIDE SEQUENCE [LARGE SCALE GENOMIC DNA]</scope>
    <source>
        <strain evidence="3 4">W8127</strain>
    </source>
</reference>
<feature type="domain" description="N-acetyltransferase" evidence="1">
    <location>
        <begin position="1"/>
        <end position="85"/>
    </location>
</feature>
<feature type="domain" description="N-acetyltransferase" evidence="2">
    <location>
        <begin position="4"/>
        <end position="85"/>
    </location>
</feature>
<evidence type="ECO:0000313" key="3">
    <source>
        <dbReference type="EMBL" id="TSJ98653.1"/>
    </source>
</evidence>
<dbReference type="RefSeq" id="WP_086327142.1">
    <property type="nucleotide sequence ID" value="NZ_CAMLBV010000001.1"/>
</dbReference>
<dbReference type="InterPro" id="IPR031165">
    <property type="entry name" value="GNAT_YJDJ"/>
</dbReference>
<dbReference type="PANTHER" id="PTHR31435:SF10">
    <property type="entry name" value="BSR4717 PROTEIN"/>
    <property type="match status" value="1"/>
</dbReference>
<dbReference type="InterPro" id="IPR016181">
    <property type="entry name" value="Acyl_CoA_acyltransferase"/>
</dbReference>
<keyword evidence="3" id="KW-0808">Transferase</keyword>
<evidence type="ECO:0000313" key="4">
    <source>
        <dbReference type="Proteomes" id="UP000319483"/>
    </source>
</evidence>
<dbReference type="Pfam" id="PF14542">
    <property type="entry name" value="Acetyltransf_CG"/>
    <property type="match status" value="1"/>
</dbReference>
<evidence type="ECO:0000259" key="1">
    <source>
        <dbReference type="PROSITE" id="PS51186"/>
    </source>
</evidence>
<accession>A0A556SBV9</accession>
<dbReference type="PROSITE" id="PS51186">
    <property type="entry name" value="GNAT"/>
    <property type="match status" value="1"/>
</dbReference>
<protein>
    <submittedName>
        <fullName evidence="3">N-acetyltransferase</fullName>
    </submittedName>
</protein>
<dbReference type="GO" id="GO:0016747">
    <property type="term" value="F:acyltransferase activity, transferring groups other than amino-acyl groups"/>
    <property type="evidence" value="ECO:0007669"/>
    <property type="project" value="InterPro"/>
</dbReference>
<dbReference type="SUPFAM" id="SSF55729">
    <property type="entry name" value="Acyl-CoA N-acyltransferases (Nat)"/>
    <property type="match status" value="1"/>
</dbReference>